<evidence type="ECO:0000256" key="7">
    <source>
        <dbReference type="SAM" id="MobiDB-lite"/>
    </source>
</evidence>
<feature type="region of interest" description="Disordered" evidence="7">
    <location>
        <begin position="114"/>
        <end position="148"/>
    </location>
</feature>
<dbReference type="CDD" id="cd09610">
    <property type="entry name" value="M3B_PepF"/>
    <property type="match status" value="1"/>
</dbReference>
<protein>
    <submittedName>
        <fullName evidence="10">Oligoendopeptidase F homolog</fullName>
    </submittedName>
</protein>
<feature type="compositionally biased region" description="Basic and acidic residues" evidence="7">
    <location>
        <begin position="114"/>
        <end position="127"/>
    </location>
</feature>
<dbReference type="Pfam" id="PF08439">
    <property type="entry name" value="Peptidase_M3_N"/>
    <property type="match status" value="1"/>
</dbReference>
<keyword evidence="4 6" id="KW-0862">Zinc</keyword>
<evidence type="ECO:0000259" key="9">
    <source>
        <dbReference type="Pfam" id="PF08439"/>
    </source>
</evidence>
<keyword evidence="3 6" id="KW-0378">Hydrolase</keyword>
<dbReference type="Gene3D" id="1.20.140.70">
    <property type="entry name" value="Oligopeptidase f, N-terminal domain"/>
    <property type="match status" value="1"/>
</dbReference>
<feature type="domain" description="Peptidase M3A/M3B catalytic" evidence="8">
    <location>
        <begin position="489"/>
        <end position="864"/>
    </location>
</feature>
<dbReference type="GO" id="GO:0046872">
    <property type="term" value="F:metal ion binding"/>
    <property type="evidence" value="ECO:0007669"/>
    <property type="project" value="UniProtKB-UniRule"/>
</dbReference>
<dbReference type="InterPro" id="IPR042088">
    <property type="entry name" value="OligoPept_F_C"/>
</dbReference>
<dbReference type="EMBL" id="AP007255">
    <property type="protein sequence ID" value="BAE51632.1"/>
    <property type="molecule type" value="Genomic_DNA"/>
</dbReference>
<dbReference type="InterPro" id="IPR001567">
    <property type="entry name" value="Pept_M3A_M3B_dom"/>
</dbReference>
<evidence type="ECO:0000256" key="5">
    <source>
        <dbReference type="ARBA" id="ARBA00023049"/>
    </source>
</evidence>
<keyword evidence="11" id="KW-1185">Reference proteome</keyword>
<evidence type="ECO:0000313" key="11">
    <source>
        <dbReference type="Proteomes" id="UP000007058"/>
    </source>
</evidence>
<reference evidence="10 11" key="1">
    <citation type="journal article" date="2005" name="DNA Res.">
        <title>Complete genome sequence of the facultative anaerobic magnetotactic bacterium Magnetospirillum sp. strain AMB-1.</title>
        <authorList>
            <person name="Matsunaga T."/>
            <person name="Okamura Y."/>
            <person name="Fukuda Y."/>
            <person name="Wahyudi A.T."/>
            <person name="Murase Y."/>
            <person name="Takeyama H."/>
        </authorList>
    </citation>
    <scope>NUCLEOTIDE SEQUENCE [LARGE SCALE GENOMIC DNA]</scope>
    <source>
        <strain evidence="11">ATCC 700264 / AMB-1</strain>
    </source>
</reference>
<sequence length="878" mass="95983">MLESLGVADLGADGDGEVKPGRVFVGVGQGQKGQEHLVLQSKLPQNVGGAHAIAQDGAVREHHPLGHAAGARGVDQAGGVGALLCRDDGLDGGLAALPQAEDRVPGMHVHAGRLGEGEGLHGNDGRRLGRAGGGGQHPLRQGPGRDDHQPRAAIVQDVQMVGHGIGGVGRHADAAGGHDGQIGQRPFGAVLGHQHDPVTLAEPQGAQAGRQGQHPGRGVAPGQGVPVSIGLVAQEWALAQAPGLPEKHGRQAGLRRELYLHTSKLPVRAMAPSLYCVATRRQRMTFVAPADDLGTLPEWDLSDLYPAPDSPELEADLQAADAAAQAFETAYAGKLAELPGAQFGAAIAEWERIGQIIYRAMSYAQLLYSGDVSDSERGRFYQGMQERVTGITTRTLFFTLEINRLDDTVLAEKLKSPETAHYASWLRDTRVFRPHQLSDEAEKMLHELHVVGTAAWNRLFDETMARLRFPLDGREVTSAEVLNCLSDKDGARRKAAAKSLGKVLGDNAPLFALITNTLAKEKEIEDKWRNYARPQSFRNLSNQVEDGVVDALVEAVKGCFPQLSHRYYKLKAKWFGVDVMDYWDRNAPLPDDDDRKYTWEQARDTVLGAYGAFSPDMAEVGKRFFDNNWIDAPVRPGKSPGAFAHPTVPTVHPYLLVNFLGKSRDVMTLAHELGHGVHQVLAGGQGLLMSDTPLTLAETASVFGEMLTFRAMLERETSPKSRRIMLASKVEDMINTVVRQVAFYQFESLLHDERRRGELSPERIGELWMSVQADSLGPAFRFDDEYRHFWTYIPHFVHSPFYVYAYAFGDCLVNSLYSVHAKGGLADFPAKYLDMLRAGGTLRHQDLLAPFGLDAGDPQFWRQGLDVVIGFIDELEAM</sequence>
<comment type="similarity">
    <text evidence="6">Belongs to the peptidase M3 family.</text>
</comment>
<gene>
    <name evidence="10" type="ordered locus">amb2828</name>
</gene>
<evidence type="ECO:0000256" key="2">
    <source>
        <dbReference type="ARBA" id="ARBA00022723"/>
    </source>
</evidence>
<organism evidence="10 11">
    <name type="scientific">Paramagnetospirillum magneticum (strain ATCC 700264 / AMB-1)</name>
    <name type="common">Magnetospirillum magneticum</name>
    <dbReference type="NCBI Taxonomy" id="342108"/>
    <lineage>
        <taxon>Bacteria</taxon>
        <taxon>Pseudomonadati</taxon>
        <taxon>Pseudomonadota</taxon>
        <taxon>Alphaproteobacteria</taxon>
        <taxon>Rhodospirillales</taxon>
        <taxon>Magnetospirillaceae</taxon>
        <taxon>Paramagnetospirillum</taxon>
    </lineage>
</organism>
<dbReference type="Gene3D" id="1.10.1370.20">
    <property type="entry name" value="Oligoendopeptidase f, C-terminal domain"/>
    <property type="match status" value="1"/>
</dbReference>
<dbReference type="GO" id="GO:0006508">
    <property type="term" value="P:proteolysis"/>
    <property type="evidence" value="ECO:0007669"/>
    <property type="project" value="UniProtKB-KW"/>
</dbReference>
<dbReference type="HOGENOM" id="CLU_327553_0_0_5"/>
<dbReference type="InterPro" id="IPR013647">
    <property type="entry name" value="OligopepF_N_dom"/>
</dbReference>
<dbReference type="GO" id="GO:0004222">
    <property type="term" value="F:metalloendopeptidase activity"/>
    <property type="evidence" value="ECO:0007669"/>
    <property type="project" value="InterPro"/>
</dbReference>
<feature type="domain" description="Oligopeptidase F N-terminal" evidence="9">
    <location>
        <begin position="401"/>
        <end position="469"/>
    </location>
</feature>
<dbReference type="NCBIfam" id="TIGR02290">
    <property type="entry name" value="M3_fam_3"/>
    <property type="match status" value="1"/>
</dbReference>
<name>Q2W3E3_PARM1</name>
<dbReference type="STRING" id="342108.amb2828"/>
<evidence type="ECO:0000256" key="4">
    <source>
        <dbReference type="ARBA" id="ARBA00022833"/>
    </source>
</evidence>
<evidence type="ECO:0000256" key="6">
    <source>
        <dbReference type="RuleBase" id="RU003435"/>
    </source>
</evidence>
<dbReference type="AlphaFoldDB" id="Q2W3E3"/>
<evidence type="ECO:0000256" key="1">
    <source>
        <dbReference type="ARBA" id="ARBA00022670"/>
    </source>
</evidence>
<accession>Q2W3E3</accession>
<evidence type="ECO:0000256" key="3">
    <source>
        <dbReference type="ARBA" id="ARBA00022801"/>
    </source>
</evidence>
<proteinExistence type="inferred from homology"/>
<dbReference type="Proteomes" id="UP000007058">
    <property type="component" value="Chromosome"/>
</dbReference>
<comment type="cofactor">
    <cofactor evidence="6">
        <name>Zn(2+)</name>
        <dbReference type="ChEBI" id="CHEBI:29105"/>
    </cofactor>
    <text evidence="6">Binds 1 zinc ion.</text>
</comment>
<evidence type="ECO:0000259" key="8">
    <source>
        <dbReference type="Pfam" id="PF01432"/>
    </source>
</evidence>
<dbReference type="SUPFAM" id="SSF55486">
    <property type="entry name" value="Metalloproteases ('zincins'), catalytic domain"/>
    <property type="match status" value="1"/>
</dbReference>
<keyword evidence="2 6" id="KW-0479">Metal-binding</keyword>
<dbReference type="Pfam" id="PF01432">
    <property type="entry name" value="Peptidase_M3"/>
    <property type="match status" value="1"/>
</dbReference>
<keyword evidence="5 6" id="KW-0482">Metalloprotease</keyword>
<dbReference type="InterPro" id="IPR011977">
    <property type="entry name" value="Pept_M3B_clade3"/>
</dbReference>
<keyword evidence="1 6" id="KW-0645">Protease</keyword>
<evidence type="ECO:0000313" key="10">
    <source>
        <dbReference type="EMBL" id="BAE51632.1"/>
    </source>
</evidence>
<dbReference type="KEGG" id="mag:amb2828"/>